<protein>
    <recommendedName>
        <fullName evidence="1">Protein kinase domain-containing protein</fullName>
    </recommendedName>
</protein>
<dbReference type="InterPro" id="IPR008271">
    <property type="entry name" value="Ser/Thr_kinase_AS"/>
</dbReference>
<keyword evidence="3" id="KW-1185">Reference proteome</keyword>
<feature type="non-terminal residue" evidence="2">
    <location>
        <position position="1"/>
    </location>
</feature>
<dbReference type="AlphaFoldDB" id="A0A067M213"/>
<dbReference type="PROSITE" id="PS00108">
    <property type="entry name" value="PROTEIN_KINASE_ST"/>
    <property type="match status" value="1"/>
</dbReference>
<reference evidence="3" key="1">
    <citation type="journal article" date="2014" name="Proc. Natl. Acad. Sci. U.S.A.">
        <title>Extensive sampling of basidiomycete genomes demonstrates inadequacy of the white-rot/brown-rot paradigm for wood decay fungi.</title>
        <authorList>
            <person name="Riley R."/>
            <person name="Salamov A.A."/>
            <person name="Brown D.W."/>
            <person name="Nagy L.G."/>
            <person name="Floudas D."/>
            <person name="Held B.W."/>
            <person name="Levasseur A."/>
            <person name="Lombard V."/>
            <person name="Morin E."/>
            <person name="Otillar R."/>
            <person name="Lindquist E.A."/>
            <person name="Sun H."/>
            <person name="LaButti K.M."/>
            <person name="Schmutz J."/>
            <person name="Jabbour D."/>
            <person name="Luo H."/>
            <person name="Baker S.E."/>
            <person name="Pisabarro A.G."/>
            <person name="Walton J.D."/>
            <person name="Blanchette R.A."/>
            <person name="Henrissat B."/>
            <person name="Martin F."/>
            <person name="Cullen D."/>
            <person name="Hibbett D.S."/>
            <person name="Grigoriev I.V."/>
        </authorList>
    </citation>
    <scope>NUCLEOTIDE SEQUENCE [LARGE SCALE GENOMIC DNA]</scope>
    <source>
        <strain evidence="3">FD-172 SS1</strain>
    </source>
</reference>
<dbReference type="Pfam" id="PF07714">
    <property type="entry name" value="PK_Tyr_Ser-Thr"/>
    <property type="match status" value="1"/>
</dbReference>
<dbReference type="InterPro" id="IPR051681">
    <property type="entry name" value="Ser/Thr_Kinases-Pseudokinases"/>
</dbReference>
<name>A0A067M213_BOTB1</name>
<dbReference type="EMBL" id="KL198076">
    <property type="protein sequence ID" value="KDQ09609.1"/>
    <property type="molecule type" value="Genomic_DNA"/>
</dbReference>
<dbReference type="SUPFAM" id="SSF56112">
    <property type="entry name" value="Protein kinase-like (PK-like)"/>
    <property type="match status" value="1"/>
</dbReference>
<dbReference type="SMART" id="SM00220">
    <property type="entry name" value="S_TKc"/>
    <property type="match status" value="1"/>
</dbReference>
<dbReference type="GO" id="GO:0005524">
    <property type="term" value="F:ATP binding"/>
    <property type="evidence" value="ECO:0007669"/>
    <property type="project" value="InterPro"/>
</dbReference>
<feature type="domain" description="Protein kinase" evidence="1">
    <location>
        <begin position="1"/>
        <end position="203"/>
    </location>
</feature>
<evidence type="ECO:0000313" key="3">
    <source>
        <dbReference type="Proteomes" id="UP000027195"/>
    </source>
</evidence>
<dbReference type="Proteomes" id="UP000027195">
    <property type="component" value="Unassembled WGS sequence"/>
</dbReference>
<dbReference type="OrthoDB" id="4062651at2759"/>
<dbReference type="InterPro" id="IPR001245">
    <property type="entry name" value="Ser-Thr/Tyr_kinase_cat_dom"/>
</dbReference>
<dbReference type="GO" id="GO:0004674">
    <property type="term" value="F:protein serine/threonine kinase activity"/>
    <property type="evidence" value="ECO:0007669"/>
    <property type="project" value="TreeGrafter"/>
</dbReference>
<evidence type="ECO:0000313" key="2">
    <source>
        <dbReference type="EMBL" id="KDQ09609.1"/>
    </source>
</evidence>
<accession>A0A067M213</accession>
<dbReference type="InterPro" id="IPR011009">
    <property type="entry name" value="Kinase-like_dom_sf"/>
</dbReference>
<proteinExistence type="predicted"/>
<dbReference type="PANTHER" id="PTHR44329">
    <property type="entry name" value="SERINE/THREONINE-PROTEIN KINASE TNNI3K-RELATED"/>
    <property type="match status" value="1"/>
</dbReference>
<dbReference type="InterPro" id="IPR000719">
    <property type="entry name" value="Prot_kinase_dom"/>
</dbReference>
<evidence type="ECO:0000259" key="1">
    <source>
        <dbReference type="PROSITE" id="PS50011"/>
    </source>
</evidence>
<dbReference type="PROSITE" id="PS50011">
    <property type="entry name" value="PROTEIN_KINASE_DOM"/>
    <property type="match status" value="1"/>
</dbReference>
<sequence length="203" mass="22025">HLLHEASIWKKLNHPNILPLLGSPSIDGLPHLMSPFMANGAADDFVKKYPNVNRVRLVSIFCLVDVAQGLEYMHALDPPIIHGDLKANNILVSADKSACLSDFGLSRTHMETSPGAALAATDGPSDTPISMAYRANFRWGAPEILLHENSRRTPASDIFSLGRLKVEVGSTRPLVHSKSETVRLTAMNIASHGRCAISGPHRP</sequence>
<gene>
    <name evidence="2" type="ORF">BOTBODRAFT_116971</name>
</gene>
<dbReference type="STRING" id="930990.A0A067M213"/>
<organism evidence="2 3">
    <name type="scientific">Botryobasidium botryosum (strain FD-172 SS1)</name>
    <dbReference type="NCBI Taxonomy" id="930990"/>
    <lineage>
        <taxon>Eukaryota</taxon>
        <taxon>Fungi</taxon>
        <taxon>Dikarya</taxon>
        <taxon>Basidiomycota</taxon>
        <taxon>Agaricomycotina</taxon>
        <taxon>Agaricomycetes</taxon>
        <taxon>Cantharellales</taxon>
        <taxon>Botryobasidiaceae</taxon>
        <taxon>Botryobasidium</taxon>
    </lineage>
</organism>
<dbReference type="InParanoid" id="A0A067M213"/>
<dbReference type="Gene3D" id="1.10.510.10">
    <property type="entry name" value="Transferase(Phosphotransferase) domain 1"/>
    <property type="match status" value="1"/>
</dbReference>
<dbReference type="PANTHER" id="PTHR44329:SF214">
    <property type="entry name" value="PROTEIN KINASE DOMAIN-CONTAINING PROTEIN"/>
    <property type="match status" value="1"/>
</dbReference>
<dbReference type="HOGENOM" id="CLU_000288_7_18_1"/>